<protein>
    <submittedName>
        <fullName evidence="1">7325_t:CDS:1</fullName>
    </submittedName>
</protein>
<gene>
    <name evidence="1" type="ORF">ACOLOM_LOCUS7937</name>
</gene>
<evidence type="ECO:0000313" key="2">
    <source>
        <dbReference type="Proteomes" id="UP000789525"/>
    </source>
</evidence>
<comment type="caution">
    <text evidence="1">The sequence shown here is derived from an EMBL/GenBank/DDBJ whole genome shotgun (WGS) entry which is preliminary data.</text>
</comment>
<keyword evidence="2" id="KW-1185">Reference proteome</keyword>
<name>A0ACA9N942_9GLOM</name>
<organism evidence="1 2">
    <name type="scientific">Acaulospora colombiana</name>
    <dbReference type="NCBI Taxonomy" id="27376"/>
    <lineage>
        <taxon>Eukaryota</taxon>
        <taxon>Fungi</taxon>
        <taxon>Fungi incertae sedis</taxon>
        <taxon>Mucoromycota</taxon>
        <taxon>Glomeromycotina</taxon>
        <taxon>Glomeromycetes</taxon>
        <taxon>Diversisporales</taxon>
        <taxon>Acaulosporaceae</taxon>
        <taxon>Acaulospora</taxon>
    </lineage>
</organism>
<sequence>MSAKPLPMTVLVFFYTSGILMFITFVLSMVNLAEFDLYLVPVSVALTILHHITLVAISLLKARPPNVTNTSESTLVSRPALPTDSNSRMETKSPREPHEESLSLTLKELLDILNVSFCSVSLASSFTIGRSNNLELQTRFP</sequence>
<dbReference type="EMBL" id="CAJVPT010019415">
    <property type="protein sequence ID" value="CAG8640947.1"/>
    <property type="molecule type" value="Genomic_DNA"/>
</dbReference>
<reference evidence="1" key="1">
    <citation type="submission" date="2021-06" db="EMBL/GenBank/DDBJ databases">
        <authorList>
            <person name="Kallberg Y."/>
            <person name="Tangrot J."/>
            <person name="Rosling A."/>
        </authorList>
    </citation>
    <scope>NUCLEOTIDE SEQUENCE</scope>
    <source>
        <strain evidence="1">CL356</strain>
    </source>
</reference>
<evidence type="ECO:0000313" key="1">
    <source>
        <dbReference type="EMBL" id="CAG8640947.1"/>
    </source>
</evidence>
<accession>A0ACA9N942</accession>
<proteinExistence type="predicted"/>
<dbReference type="Proteomes" id="UP000789525">
    <property type="component" value="Unassembled WGS sequence"/>
</dbReference>